<evidence type="ECO:0000313" key="9">
    <source>
        <dbReference type="Proteomes" id="UP001165083"/>
    </source>
</evidence>
<dbReference type="PROSITE" id="PS00623">
    <property type="entry name" value="GMC_OXRED_1"/>
    <property type="match status" value="1"/>
</dbReference>
<reference evidence="8" key="1">
    <citation type="submission" date="2023-04" db="EMBL/GenBank/DDBJ databases">
        <title>Phytophthora lilii NBRC 32176.</title>
        <authorList>
            <person name="Ichikawa N."/>
            <person name="Sato H."/>
            <person name="Tonouchi N."/>
        </authorList>
    </citation>
    <scope>NUCLEOTIDE SEQUENCE</scope>
    <source>
        <strain evidence="8">NBRC 32176</strain>
    </source>
</reference>
<proteinExistence type="inferred from homology"/>
<organism evidence="8 9">
    <name type="scientific">Phytophthora lilii</name>
    <dbReference type="NCBI Taxonomy" id="2077276"/>
    <lineage>
        <taxon>Eukaryota</taxon>
        <taxon>Sar</taxon>
        <taxon>Stramenopiles</taxon>
        <taxon>Oomycota</taxon>
        <taxon>Peronosporomycetes</taxon>
        <taxon>Peronosporales</taxon>
        <taxon>Peronosporaceae</taxon>
        <taxon>Phytophthora</taxon>
    </lineage>
</organism>
<dbReference type="InterPro" id="IPR012132">
    <property type="entry name" value="GMC_OxRdtase"/>
</dbReference>
<gene>
    <name evidence="8" type="ORF">Plil01_001693400</name>
</gene>
<evidence type="ECO:0000256" key="2">
    <source>
        <dbReference type="ARBA" id="ARBA00010790"/>
    </source>
</evidence>
<evidence type="ECO:0000256" key="4">
    <source>
        <dbReference type="ARBA" id="ARBA00022827"/>
    </source>
</evidence>
<evidence type="ECO:0000256" key="1">
    <source>
        <dbReference type="ARBA" id="ARBA00001974"/>
    </source>
</evidence>
<evidence type="ECO:0000256" key="3">
    <source>
        <dbReference type="ARBA" id="ARBA00022630"/>
    </source>
</evidence>
<dbReference type="GO" id="GO:0016614">
    <property type="term" value="F:oxidoreductase activity, acting on CH-OH group of donors"/>
    <property type="evidence" value="ECO:0007669"/>
    <property type="project" value="InterPro"/>
</dbReference>
<dbReference type="Proteomes" id="UP001165083">
    <property type="component" value="Unassembled WGS sequence"/>
</dbReference>
<dbReference type="OrthoDB" id="269227at2759"/>
<evidence type="ECO:0000259" key="6">
    <source>
        <dbReference type="PROSITE" id="PS00623"/>
    </source>
</evidence>
<sequence>MPAAVPINLADERYNWNYVTEPQEFLNNRRIGFPRGRVLGGSSSINAMVYNRGHARDYNDWEASGAEGWSYADCLPYFKRSQNHQLGGDDYRGGDGPLHVVRDTQKNQPLFQAFLDAGVEAGYPFTEDLNGYQQEGFGWHDLTIYNGKRWSTSAAFLHPVMDRENLTVVTHTHVNKVIFDGKKAVGIEIENNKTKSVSKISSAKEVILSGGAVNSPQLLLLSGVGDADHLKEVGVPLVHHLPAVGQNMEDHIGVHLQFACKQPVTLYNASKRFPGNVLKIGYEWLTSKTGPGATPHCEVGGFIRT</sequence>
<comment type="caution">
    <text evidence="8">The sequence shown here is derived from an EMBL/GenBank/DDBJ whole genome shotgun (WGS) entry which is preliminary data.</text>
</comment>
<protein>
    <submittedName>
        <fullName evidence="8">Unnamed protein product</fullName>
    </submittedName>
</protein>
<dbReference type="InterPro" id="IPR000172">
    <property type="entry name" value="GMC_OxRdtase_N"/>
</dbReference>
<keyword evidence="3 5" id="KW-0285">Flavoprotein</keyword>
<dbReference type="GO" id="GO:0050660">
    <property type="term" value="F:flavin adenine dinucleotide binding"/>
    <property type="evidence" value="ECO:0007669"/>
    <property type="project" value="InterPro"/>
</dbReference>
<dbReference type="EMBL" id="BSXW01002891">
    <property type="protein sequence ID" value="GMF44193.1"/>
    <property type="molecule type" value="Genomic_DNA"/>
</dbReference>
<feature type="domain" description="Glucose-methanol-choline oxidoreductase N-terminal" evidence="6">
    <location>
        <begin position="36"/>
        <end position="59"/>
    </location>
</feature>
<feature type="domain" description="Glucose-methanol-choline oxidoreductase N-terminal" evidence="7">
    <location>
        <begin position="211"/>
        <end position="225"/>
    </location>
</feature>
<dbReference type="PROSITE" id="PS00624">
    <property type="entry name" value="GMC_OXRED_2"/>
    <property type="match status" value="1"/>
</dbReference>
<evidence type="ECO:0000259" key="7">
    <source>
        <dbReference type="PROSITE" id="PS00624"/>
    </source>
</evidence>
<comment type="cofactor">
    <cofactor evidence="1">
        <name>FAD</name>
        <dbReference type="ChEBI" id="CHEBI:57692"/>
    </cofactor>
</comment>
<keyword evidence="9" id="KW-1185">Reference proteome</keyword>
<dbReference type="Gene3D" id="3.50.50.60">
    <property type="entry name" value="FAD/NAD(P)-binding domain"/>
    <property type="match status" value="2"/>
</dbReference>
<dbReference type="AlphaFoldDB" id="A0A9W6XS75"/>
<evidence type="ECO:0000313" key="8">
    <source>
        <dbReference type="EMBL" id="GMF44193.1"/>
    </source>
</evidence>
<dbReference type="SUPFAM" id="SSF51905">
    <property type="entry name" value="FAD/NAD(P)-binding domain"/>
    <property type="match status" value="1"/>
</dbReference>
<keyword evidence="4 5" id="KW-0274">FAD</keyword>
<name>A0A9W6XS75_9STRA</name>
<dbReference type="PANTHER" id="PTHR11552">
    <property type="entry name" value="GLUCOSE-METHANOL-CHOLINE GMC OXIDOREDUCTASE"/>
    <property type="match status" value="1"/>
</dbReference>
<dbReference type="PANTHER" id="PTHR11552:SF147">
    <property type="entry name" value="CHOLINE DEHYDROGENASE, MITOCHONDRIAL"/>
    <property type="match status" value="1"/>
</dbReference>
<dbReference type="Pfam" id="PF00732">
    <property type="entry name" value="GMC_oxred_N"/>
    <property type="match status" value="1"/>
</dbReference>
<accession>A0A9W6XS75</accession>
<evidence type="ECO:0000256" key="5">
    <source>
        <dbReference type="RuleBase" id="RU003968"/>
    </source>
</evidence>
<comment type="similarity">
    <text evidence="2 5">Belongs to the GMC oxidoreductase family.</text>
</comment>
<dbReference type="InterPro" id="IPR036188">
    <property type="entry name" value="FAD/NAD-bd_sf"/>
</dbReference>